<keyword evidence="7" id="KW-0963">Cytoplasm</keyword>
<comment type="caution">
    <text evidence="18">The sequence shown here is derived from an EMBL/GenBank/DDBJ whole genome shotgun (WGS) entry which is preliminary data.</text>
</comment>
<comment type="catalytic activity">
    <reaction evidence="1">
        <text>ATP + protein L-histidine = ADP + protein N-phospho-L-histidine.</text>
        <dbReference type="EC" id="2.7.13.3"/>
    </reaction>
</comment>
<reference evidence="19" key="1">
    <citation type="journal article" date="2019" name="Int. J. Syst. Evol. Microbiol.">
        <title>The Global Catalogue of Microorganisms (GCM) 10K type strain sequencing project: providing services to taxonomists for standard genome sequencing and annotation.</title>
        <authorList>
            <consortium name="The Broad Institute Genomics Platform"/>
            <consortium name="The Broad Institute Genome Sequencing Center for Infectious Disease"/>
            <person name="Wu L."/>
            <person name="Ma J."/>
        </authorList>
    </citation>
    <scope>NUCLEOTIDE SEQUENCE [LARGE SCALE GENOMIC DNA]</scope>
    <source>
        <strain evidence="19">CGMCC 4.7248</strain>
    </source>
</reference>
<evidence type="ECO:0000313" key="19">
    <source>
        <dbReference type="Proteomes" id="UP001596154"/>
    </source>
</evidence>
<dbReference type="InterPro" id="IPR004358">
    <property type="entry name" value="Sig_transdc_His_kin-like_C"/>
</dbReference>
<dbReference type="RefSeq" id="WP_381030770.1">
    <property type="nucleotide sequence ID" value="NZ_JBHSNY010000016.1"/>
</dbReference>
<feature type="transmembrane region" description="Helical" evidence="16">
    <location>
        <begin position="118"/>
        <end position="137"/>
    </location>
</feature>
<evidence type="ECO:0000256" key="3">
    <source>
        <dbReference type="ARBA" id="ARBA00004496"/>
    </source>
</evidence>
<evidence type="ECO:0000256" key="13">
    <source>
        <dbReference type="ARBA" id="ARBA00023014"/>
    </source>
</evidence>
<keyword evidence="12" id="KW-0902">Two-component regulatory system</keyword>
<evidence type="ECO:0000256" key="1">
    <source>
        <dbReference type="ARBA" id="ARBA00000085"/>
    </source>
</evidence>
<evidence type="ECO:0000256" key="11">
    <source>
        <dbReference type="ARBA" id="ARBA00023004"/>
    </source>
</evidence>
<evidence type="ECO:0000256" key="7">
    <source>
        <dbReference type="ARBA" id="ARBA00022490"/>
    </source>
</evidence>
<dbReference type="SUPFAM" id="SSF55874">
    <property type="entry name" value="ATPase domain of HSP90 chaperone/DNA topoisomerase II/histidine kinase"/>
    <property type="match status" value="1"/>
</dbReference>
<dbReference type="InterPro" id="IPR036890">
    <property type="entry name" value="HATPase_C_sf"/>
</dbReference>
<evidence type="ECO:0000256" key="6">
    <source>
        <dbReference type="ARBA" id="ARBA00022485"/>
    </source>
</evidence>
<dbReference type="PANTHER" id="PTHR24421:SF62">
    <property type="entry name" value="SENSORY TRANSDUCTION HISTIDINE KINASE"/>
    <property type="match status" value="1"/>
</dbReference>
<evidence type="ECO:0000313" key="18">
    <source>
        <dbReference type="EMBL" id="MFC5639082.1"/>
    </source>
</evidence>
<keyword evidence="16" id="KW-1133">Transmembrane helix</keyword>
<keyword evidence="19" id="KW-1185">Reference proteome</keyword>
<dbReference type="InterPro" id="IPR005467">
    <property type="entry name" value="His_kinase_dom"/>
</dbReference>
<dbReference type="InterPro" id="IPR050482">
    <property type="entry name" value="Sensor_HK_TwoCompSys"/>
</dbReference>
<keyword evidence="10 18" id="KW-0418">Kinase</keyword>
<dbReference type="EC" id="2.7.13.3" evidence="4"/>
<keyword evidence="8" id="KW-0808">Transferase</keyword>
<evidence type="ECO:0000256" key="4">
    <source>
        <dbReference type="ARBA" id="ARBA00012438"/>
    </source>
</evidence>
<keyword evidence="13" id="KW-0411">Iron-sulfur</keyword>
<dbReference type="PIRSF" id="PIRSF037434">
    <property type="entry name" value="STHK_ChrS"/>
    <property type="match status" value="1"/>
</dbReference>
<sequence length="397" mass="42768">MPTSSWSALRSTPSARHLPHLAFLLVAVGTLMRLITVNSALCWMVAPPTVLLVVLYVGGLTRWERLGARGSRTWFALVLLLWFWVLWALPSALAPWYGWLAVPLAVVAQRLPGRRTSLLAIAVITVLLMASLTRISGGPDPEVLGPPIAAVWATVALYRTQQRLTRELAETRGELARRQREAGRLAERARIARDLHDCLAQELAGSRMLLQAAVRDWDRRPDVARMQMRAVVQALGAHLTETRSIIGDLTPPALADNDLGAALRDLCARTQSAAGAGHITFRTEGEPVSLSTDQAKALLRAAQTLLANACEHAYAAHIRVTLSYANDETASVEVADDGAGFDPTAPARAKGRGFGLSGARDRLHEVSGTLTVDSAPGHGTRGRATVPLRTRVMAGTP</sequence>
<dbReference type="InterPro" id="IPR017205">
    <property type="entry name" value="Sig_transdc_His_kinase_ChrS"/>
</dbReference>
<evidence type="ECO:0000256" key="16">
    <source>
        <dbReference type="SAM" id="Phobius"/>
    </source>
</evidence>
<evidence type="ECO:0000256" key="12">
    <source>
        <dbReference type="ARBA" id="ARBA00023012"/>
    </source>
</evidence>
<dbReference type="PRINTS" id="PR00344">
    <property type="entry name" value="BCTRLSENSOR"/>
</dbReference>
<proteinExistence type="predicted"/>
<evidence type="ECO:0000256" key="10">
    <source>
        <dbReference type="ARBA" id="ARBA00022777"/>
    </source>
</evidence>
<accession>A0ABW0V0J6</accession>
<dbReference type="Pfam" id="PF07730">
    <property type="entry name" value="HisKA_3"/>
    <property type="match status" value="1"/>
</dbReference>
<name>A0ABW0V0J6_9ACTN</name>
<keyword evidence="16" id="KW-0472">Membrane</keyword>
<dbReference type="Gene3D" id="1.20.5.1930">
    <property type="match status" value="1"/>
</dbReference>
<comment type="function">
    <text evidence="14">Member of the two-component regulatory system NreB/NreC involved in the control of dissimilatory nitrate/nitrite reduction in response to oxygen. NreB functions as a direct oxygen sensor histidine kinase which is autophosphorylated, in the absence of oxygen, probably at the conserved histidine residue, and transfers its phosphate group probably to a conserved aspartate residue of NreC. NreB/NreC activates the expression of the nitrate (narGHJI) and nitrite (nir) reductase operons, as well as the putative nitrate transporter gene narT.</text>
</comment>
<evidence type="ECO:0000256" key="2">
    <source>
        <dbReference type="ARBA" id="ARBA00001966"/>
    </source>
</evidence>
<feature type="transmembrane region" description="Helical" evidence="16">
    <location>
        <begin position="21"/>
        <end position="37"/>
    </location>
</feature>
<keyword evidence="6" id="KW-0004">4Fe-4S</keyword>
<evidence type="ECO:0000259" key="17">
    <source>
        <dbReference type="PROSITE" id="PS50109"/>
    </source>
</evidence>
<dbReference type="PROSITE" id="PS50109">
    <property type="entry name" value="HIS_KIN"/>
    <property type="match status" value="1"/>
</dbReference>
<evidence type="ECO:0000256" key="5">
    <source>
        <dbReference type="ARBA" id="ARBA00017322"/>
    </source>
</evidence>
<dbReference type="Gene3D" id="3.30.565.10">
    <property type="entry name" value="Histidine kinase-like ATPase, C-terminal domain"/>
    <property type="match status" value="1"/>
</dbReference>
<protein>
    <recommendedName>
        <fullName evidence="5">Oxygen sensor histidine kinase NreB</fullName>
        <ecNumber evidence="4">2.7.13.3</ecNumber>
    </recommendedName>
    <alternativeName>
        <fullName evidence="15">Nitrogen regulation protein B</fullName>
    </alternativeName>
</protein>
<dbReference type="Proteomes" id="UP001596154">
    <property type="component" value="Unassembled WGS sequence"/>
</dbReference>
<dbReference type="EMBL" id="JBHSNY010000016">
    <property type="protein sequence ID" value="MFC5639082.1"/>
    <property type="molecule type" value="Genomic_DNA"/>
</dbReference>
<dbReference type="PANTHER" id="PTHR24421">
    <property type="entry name" value="NITRATE/NITRITE SENSOR PROTEIN NARX-RELATED"/>
    <property type="match status" value="1"/>
</dbReference>
<keyword evidence="11" id="KW-0408">Iron</keyword>
<comment type="cofactor">
    <cofactor evidence="2">
        <name>[4Fe-4S] cluster</name>
        <dbReference type="ChEBI" id="CHEBI:49883"/>
    </cofactor>
</comment>
<dbReference type="InterPro" id="IPR011712">
    <property type="entry name" value="Sig_transdc_His_kin_sub3_dim/P"/>
</dbReference>
<dbReference type="Pfam" id="PF02518">
    <property type="entry name" value="HATPase_c"/>
    <property type="match status" value="1"/>
</dbReference>
<keyword evidence="9" id="KW-0479">Metal-binding</keyword>
<evidence type="ECO:0000256" key="14">
    <source>
        <dbReference type="ARBA" id="ARBA00024827"/>
    </source>
</evidence>
<gene>
    <name evidence="18" type="ORF">ACFPZJ_36155</name>
</gene>
<dbReference type="CDD" id="cd16917">
    <property type="entry name" value="HATPase_UhpB-NarQ-NarX-like"/>
    <property type="match status" value="1"/>
</dbReference>
<comment type="subcellular location">
    <subcellularLocation>
        <location evidence="3">Cytoplasm</location>
    </subcellularLocation>
</comment>
<dbReference type="SMART" id="SM00387">
    <property type="entry name" value="HATPase_c"/>
    <property type="match status" value="1"/>
</dbReference>
<evidence type="ECO:0000256" key="15">
    <source>
        <dbReference type="ARBA" id="ARBA00030800"/>
    </source>
</evidence>
<keyword evidence="16" id="KW-0812">Transmembrane</keyword>
<organism evidence="18 19">
    <name type="scientific">Streptomyces bullii</name>
    <dbReference type="NCBI Taxonomy" id="349910"/>
    <lineage>
        <taxon>Bacteria</taxon>
        <taxon>Bacillati</taxon>
        <taxon>Actinomycetota</taxon>
        <taxon>Actinomycetes</taxon>
        <taxon>Kitasatosporales</taxon>
        <taxon>Streptomycetaceae</taxon>
        <taxon>Streptomyces</taxon>
    </lineage>
</organism>
<dbReference type="InterPro" id="IPR003594">
    <property type="entry name" value="HATPase_dom"/>
</dbReference>
<evidence type="ECO:0000256" key="8">
    <source>
        <dbReference type="ARBA" id="ARBA00022679"/>
    </source>
</evidence>
<feature type="domain" description="Histidine kinase" evidence="17">
    <location>
        <begin position="190"/>
        <end position="390"/>
    </location>
</feature>
<dbReference type="GO" id="GO:0016301">
    <property type="term" value="F:kinase activity"/>
    <property type="evidence" value="ECO:0007669"/>
    <property type="project" value="UniProtKB-KW"/>
</dbReference>
<evidence type="ECO:0000256" key="9">
    <source>
        <dbReference type="ARBA" id="ARBA00022723"/>
    </source>
</evidence>
<feature type="transmembrane region" description="Helical" evidence="16">
    <location>
        <begin position="43"/>
        <end position="61"/>
    </location>
</feature>